<dbReference type="Gene3D" id="3.30.379.10">
    <property type="entry name" value="Chitobiase/beta-hexosaminidase domain 2-like"/>
    <property type="match status" value="1"/>
</dbReference>
<dbReference type="InterPro" id="IPR029018">
    <property type="entry name" value="Hex-like_dom2"/>
</dbReference>
<dbReference type="PANTHER" id="PTHR22600">
    <property type="entry name" value="BETA-HEXOSAMINIDASE"/>
    <property type="match status" value="1"/>
</dbReference>
<evidence type="ECO:0000259" key="9">
    <source>
        <dbReference type="Pfam" id="PF02838"/>
    </source>
</evidence>
<evidence type="ECO:0000256" key="3">
    <source>
        <dbReference type="ARBA" id="ARBA00012663"/>
    </source>
</evidence>
<feature type="chain" id="PRO_5022768875" description="beta-N-acetylhexosaminidase" evidence="7">
    <location>
        <begin position="20"/>
        <end position="749"/>
    </location>
</feature>
<comment type="catalytic activity">
    <reaction evidence="1">
        <text>Hydrolysis of terminal non-reducing N-acetyl-D-hexosamine residues in N-acetyl-beta-D-hexosaminides.</text>
        <dbReference type="EC" id="3.2.1.52"/>
    </reaction>
</comment>
<dbReference type="InterPro" id="IPR025705">
    <property type="entry name" value="Beta_hexosaminidase_sua/sub"/>
</dbReference>
<feature type="active site" description="Proton donor" evidence="6">
    <location>
        <position position="321"/>
    </location>
</feature>
<dbReference type="AlphaFoldDB" id="A0A5C6RYS7"/>
<evidence type="ECO:0000256" key="6">
    <source>
        <dbReference type="PIRSR" id="PIRSR625705-1"/>
    </source>
</evidence>
<comment type="similarity">
    <text evidence="2">Belongs to the glycosyl hydrolase 20 family.</text>
</comment>
<gene>
    <name evidence="10" type="ORF">FRY97_04860</name>
</gene>
<keyword evidence="5" id="KW-0326">Glycosidase</keyword>
<feature type="domain" description="Glycoside hydrolase family 20 catalytic" evidence="8">
    <location>
        <begin position="145"/>
        <end position="490"/>
    </location>
</feature>
<evidence type="ECO:0000256" key="2">
    <source>
        <dbReference type="ARBA" id="ARBA00006285"/>
    </source>
</evidence>
<dbReference type="RefSeq" id="WP_147166311.1">
    <property type="nucleotide sequence ID" value="NZ_VOOR01000007.1"/>
</dbReference>
<dbReference type="InterPro" id="IPR015882">
    <property type="entry name" value="HEX_bac_N"/>
</dbReference>
<feature type="domain" description="Beta-hexosaminidase bacterial type N-terminal" evidence="9">
    <location>
        <begin position="22"/>
        <end position="142"/>
    </location>
</feature>
<proteinExistence type="inferred from homology"/>
<organism evidence="10 11">
    <name type="scientific">Phaeodactylibacter luteus</name>
    <dbReference type="NCBI Taxonomy" id="1564516"/>
    <lineage>
        <taxon>Bacteria</taxon>
        <taxon>Pseudomonadati</taxon>
        <taxon>Bacteroidota</taxon>
        <taxon>Saprospiria</taxon>
        <taxon>Saprospirales</taxon>
        <taxon>Haliscomenobacteraceae</taxon>
        <taxon>Phaeodactylibacter</taxon>
    </lineage>
</organism>
<dbReference type="GO" id="GO:0004563">
    <property type="term" value="F:beta-N-acetylhexosaminidase activity"/>
    <property type="evidence" value="ECO:0007669"/>
    <property type="project" value="UniProtKB-EC"/>
</dbReference>
<evidence type="ECO:0000256" key="1">
    <source>
        <dbReference type="ARBA" id="ARBA00001231"/>
    </source>
</evidence>
<feature type="signal peptide" evidence="7">
    <location>
        <begin position="1"/>
        <end position="19"/>
    </location>
</feature>
<dbReference type="CDD" id="cd06563">
    <property type="entry name" value="GH20_chitobiase-like"/>
    <property type="match status" value="1"/>
</dbReference>
<dbReference type="InterPro" id="IPR015883">
    <property type="entry name" value="Glyco_hydro_20_cat"/>
</dbReference>
<dbReference type="GO" id="GO:0030203">
    <property type="term" value="P:glycosaminoglycan metabolic process"/>
    <property type="evidence" value="ECO:0007669"/>
    <property type="project" value="TreeGrafter"/>
</dbReference>
<evidence type="ECO:0000259" key="8">
    <source>
        <dbReference type="Pfam" id="PF00728"/>
    </source>
</evidence>
<dbReference type="InterPro" id="IPR017853">
    <property type="entry name" value="GH"/>
</dbReference>
<evidence type="ECO:0000256" key="5">
    <source>
        <dbReference type="ARBA" id="ARBA00023295"/>
    </source>
</evidence>
<keyword evidence="4" id="KW-0378">Hydrolase</keyword>
<dbReference type="Pfam" id="PF00728">
    <property type="entry name" value="Glyco_hydro_20"/>
    <property type="match status" value="1"/>
</dbReference>
<dbReference type="GO" id="GO:0005975">
    <property type="term" value="P:carbohydrate metabolic process"/>
    <property type="evidence" value="ECO:0007669"/>
    <property type="project" value="InterPro"/>
</dbReference>
<dbReference type="OrthoDB" id="726159at2"/>
<dbReference type="GO" id="GO:0016020">
    <property type="term" value="C:membrane"/>
    <property type="evidence" value="ECO:0007669"/>
    <property type="project" value="TreeGrafter"/>
</dbReference>
<accession>A0A5C6RYS7</accession>
<dbReference type="EMBL" id="VOOR01000007">
    <property type="protein sequence ID" value="TXB66522.1"/>
    <property type="molecule type" value="Genomic_DNA"/>
</dbReference>
<dbReference type="Pfam" id="PF02838">
    <property type="entry name" value="Glyco_hydro_20b"/>
    <property type="match status" value="1"/>
</dbReference>
<comment type="caution">
    <text evidence="10">The sequence shown here is derived from an EMBL/GenBank/DDBJ whole genome shotgun (WGS) entry which is preliminary data.</text>
</comment>
<dbReference type="PANTHER" id="PTHR22600:SF57">
    <property type="entry name" value="BETA-N-ACETYLHEXOSAMINIDASE"/>
    <property type="match status" value="1"/>
</dbReference>
<evidence type="ECO:0000313" key="11">
    <source>
        <dbReference type="Proteomes" id="UP000321580"/>
    </source>
</evidence>
<protein>
    <recommendedName>
        <fullName evidence="3">beta-N-acetylhexosaminidase</fullName>
        <ecNumber evidence="3">3.2.1.52</ecNumber>
    </recommendedName>
</protein>
<keyword evidence="7" id="KW-0732">Signal</keyword>
<evidence type="ECO:0000256" key="4">
    <source>
        <dbReference type="ARBA" id="ARBA00022801"/>
    </source>
</evidence>
<dbReference type="Proteomes" id="UP000321580">
    <property type="component" value="Unassembled WGS sequence"/>
</dbReference>
<name>A0A5C6RYS7_9BACT</name>
<dbReference type="SUPFAM" id="SSF51445">
    <property type="entry name" value="(Trans)glycosidases"/>
    <property type="match status" value="1"/>
</dbReference>
<dbReference type="SUPFAM" id="SSF55545">
    <property type="entry name" value="beta-N-acetylhexosaminidase-like domain"/>
    <property type="match status" value="1"/>
</dbReference>
<reference evidence="10 11" key="1">
    <citation type="submission" date="2019-08" db="EMBL/GenBank/DDBJ databases">
        <title>Genome of Phaeodactylibacter luteus.</title>
        <authorList>
            <person name="Bowman J.P."/>
        </authorList>
    </citation>
    <scope>NUCLEOTIDE SEQUENCE [LARGE SCALE GENOMIC DNA]</scope>
    <source>
        <strain evidence="10 11">KCTC 42180</strain>
    </source>
</reference>
<dbReference type="EC" id="3.2.1.52" evidence="3"/>
<dbReference type="PRINTS" id="PR00738">
    <property type="entry name" value="GLHYDRLASE20"/>
</dbReference>
<keyword evidence="11" id="KW-1185">Reference proteome</keyword>
<sequence length="749" mass="83558">MKKLFLLLALALPLLPLYAQEPAIIPAPLNLAMGEGQLDLTAGIALKVSKKDTAATAVSAMAIKWLEKIAPPSKNSKARFVIQTNPALPAEGYRLEVNAAGISLQGGSGAGLFYGLQTLMQLNQPWKGAPTPIIPYATIKDQPAFAYRGMHLDVGRHLFPVEFIKTYIDMLARYKMNRFHWHLTEDQGWRIEIKKYPKLQEISAYRKETLIGHYNDQPHQFDGQRYGGYYTQDEVREIVAYAAERFITVIPEIELPGHAQAAIAAYPELGCTGKPVEVATKWGIFEDVYCPSEATFTFLEDVLSEVIALFPSEYIHIGGDECPKVQWEQSELCQKIIQEEGLKDEHGLQSYFIARIERFLNSRGRQIIGWDEILEGGLAPNATVMSWRGEAGGIEAAKQGHDVVMTPTTYCYFDYYQSTAEDEPLAIGGYLPLQKVYDYHPVPESLTEEQARHILGAQGNIWTEYMPTPEKVMYMAYPRMQALSEVVWSGKGKKGFGSFVQRLQPHLKWMEQEGIQAANHLFDLQAEVIGGQGAPVALSFSNMAGAGEIRVQVGRGREMAYDKPLRPVDGTYRAQTYVDGKPAGRSTSIRFKQHLGVGQRIELKHLPHPKYNGSKPAAILNGVKGSNERYGDAEWIGIDKEDFDALIFFDEAKKVSTVSFRFFHGPGQWINAPREVKVFALQEDGQYIQVGSRTLPVPEGKILEATLELRQPAATRGLRVLAPNYGIIPAGQQGAGHRGWLFVDELIIE</sequence>
<dbReference type="Gene3D" id="3.20.20.80">
    <property type="entry name" value="Glycosidases"/>
    <property type="match status" value="1"/>
</dbReference>
<evidence type="ECO:0000313" key="10">
    <source>
        <dbReference type="EMBL" id="TXB66522.1"/>
    </source>
</evidence>
<evidence type="ECO:0000256" key="7">
    <source>
        <dbReference type="SAM" id="SignalP"/>
    </source>
</evidence>